<evidence type="ECO:0000256" key="4">
    <source>
        <dbReference type="PROSITE-ProRule" id="PRU10141"/>
    </source>
</evidence>
<keyword evidence="2 4" id="KW-0547">Nucleotide-binding</keyword>
<reference evidence="8" key="1">
    <citation type="submission" date="2021-10" db="EMBL/GenBank/DDBJ databases">
        <title>De novo Genome Assembly of Clathrus columnatus (Basidiomycota, Fungi) Using Illumina and Nanopore Sequence Data.</title>
        <authorList>
            <person name="Ogiso-Tanaka E."/>
            <person name="Itagaki H."/>
            <person name="Hosoya T."/>
            <person name="Hosaka K."/>
        </authorList>
    </citation>
    <scope>NUCLEOTIDE SEQUENCE</scope>
    <source>
        <strain evidence="8">MO-923</strain>
    </source>
</reference>
<feature type="domain" description="Protein kinase" evidence="7">
    <location>
        <begin position="66"/>
        <end position="324"/>
    </location>
</feature>
<proteinExistence type="inferred from homology"/>
<evidence type="ECO:0000256" key="5">
    <source>
        <dbReference type="RuleBase" id="RU000304"/>
    </source>
</evidence>
<evidence type="ECO:0000313" key="9">
    <source>
        <dbReference type="Proteomes" id="UP001050691"/>
    </source>
</evidence>
<dbReference type="SUPFAM" id="SSF56112">
    <property type="entry name" value="Protein kinase-like (PK-like)"/>
    <property type="match status" value="1"/>
</dbReference>
<evidence type="ECO:0000313" key="8">
    <source>
        <dbReference type="EMBL" id="GJJ14299.1"/>
    </source>
</evidence>
<dbReference type="Pfam" id="PF00069">
    <property type="entry name" value="Pkinase"/>
    <property type="match status" value="1"/>
</dbReference>
<evidence type="ECO:0000259" key="7">
    <source>
        <dbReference type="PROSITE" id="PS50011"/>
    </source>
</evidence>
<evidence type="ECO:0000256" key="1">
    <source>
        <dbReference type="ARBA" id="ARBA00012513"/>
    </source>
</evidence>
<feature type="region of interest" description="Disordered" evidence="6">
    <location>
        <begin position="355"/>
        <end position="378"/>
    </location>
</feature>
<name>A0AAV5AMF1_9AGAM</name>
<keyword evidence="5" id="KW-0723">Serine/threonine-protein kinase</keyword>
<dbReference type="InterPro" id="IPR017441">
    <property type="entry name" value="Protein_kinase_ATP_BS"/>
</dbReference>
<keyword evidence="9" id="KW-1185">Reference proteome</keyword>
<dbReference type="PROSITE" id="PS00107">
    <property type="entry name" value="PROTEIN_KINASE_ATP"/>
    <property type="match status" value="1"/>
</dbReference>
<dbReference type="PANTHER" id="PTHR11909">
    <property type="entry name" value="CASEIN KINASE-RELATED"/>
    <property type="match status" value="1"/>
</dbReference>
<dbReference type="SMART" id="SM00220">
    <property type="entry name" value="S_TKc"/>
    <property type="match status" value="1"/>
</dbReference>
<keyword evidence="3 4" id="KW-0067">ATP-binding</keyword>
<evidence type="ECO:0000256" key="3">
    <source>
        <dbReference type="ARBA" id="ARBA00022840"/>
    </source>
</evidence>
<feature type="binding site" evidence="4">
    <location>
        <position position="96"/>
    </location>
    <ligand>
        <name>ATP</name>
        <dbReference type="ChEBI" id="CHEBI:30616"/>
    </ligand>
</feature>
<dbReference type="Gene3D" id="1.10.510.10">
    <property type="entry name" value="Transferase(Phosphotransferase) domain 1"/>
    <property type="match status" value="1"/>
</dbReference>
<dbReference type="InterPro" id="IPR050235">
    <property type="entry name" value="CK1_Ser-Thr_kinase"/>
</dbReference>
<gene>
    <name evidence="8" type="ORF">Clacol_008563</name>
</gene>
<dbReference type="EMBL" id="BPWL01000009">
    <property type="protein sequence ID" value="GJJ14299.1"/>
    <property type="molecule type" value="Genomic_DNA"/>
</dbReference>
<dbReference type="InterPro" id="IPR011009">
    <property type="entry name" value="Kinase-like_dom_sf"/>
</dbReference>
<dbReference type="GO" id="GO:0005524">
    <property type="term" value="F:ATP binding"/>
    <property type="evidence" value="ECO:0007669"/>
    <property type="project" value="UniProtKB-UniRule"/>
</dbReference>
<evidence type="ECO:0000256" key="2">
    <source>
        <dbReference type="ARBA" id="ARBA00022741"/>
    </source>
</evidence>
<dbReference type="InterPro" id="IPR008271">
    <property type="entry name" value="Ser/Thr_kinase_AS"/>
</dbReference>
<organism evidence="8 9">
    <name type="scientific">Clathrus columnatus</name>
    <dbReference type="NCBI Taxonomy" id="1419009"/>
    <lineage>
        <taxon>Eukaryota</taxon>
        <taxon>Fungi</taxon>
        <taxon>Dikarya</taxon>
        <taxon>Basidiomycota</taxon>
        <taxon>Agaricomycotina</taxon>
        <taxon>Agaricomycetes</taxon>
        <taxon>Phallomycetidae</taxon>
        <taxon>Phallales</taxon>
        <taxon>Clathraceae</taxon>
        <taxon>Clathrus</taxon>
    </lineage>
</organism>
<protein>
    <recommendedName>
        <fullName evidence="1">non-specific serine/threonine protein kinase</fullName>
        <ecNumber evidence="1">2.7.11.1</ecNumber>
    </recommendedName>
</protein>
<dbReference type="AlphaFoldDB" id="A0AAV5AMF1"/>
<dbReference type="InterPro" id="IPR000719">
    <property type="entry name" value="Prot_kinase_dom"/>
</dbReference>
<keyword evidence="5" id="KW-0808">Transferase</keyword>
<dbReference type="EC" id="2.7.11.1" evidence="1"/>
<comment type="similarity">
    <text evidence="5">Belongs to the protein kinase superfamily.</text>
</comment>
<dbReference type="PROSITE" id="PS50011">
    <property type="entry name" value="PROTEIN_KINASE_DOM"/>
    <property type="match status" value="1"/>
</dbReference>
<comment type="caution">
    <text evidence="8">The sequence shown here is derived from an EMBL/GenBank/DDBJ whole genome shotgun (WGS) entry which is preliminary data.</text>
</comment>
<evidence type="ECO:0000256" key="6">
    <source>
        <dbReference type="SAM" id="MobiDB-lite"/>
    </source>
</evidence>
<keyword evidence="5" id="KW-0418">Kinase</keyword>
<sequence>MEMTFSGSYADVSYNSDKCISEKILSPKQLVQESPTAKSDISRPAETKELEIQKRESSLSYCIGYGVNKCILGRGGYSMVFKGEDLNSGQIVAIKKFRFPLRVERPFLRHESRVLQLLQGHPAIPKLYGYGHLEHFEYISMEVLGASVEDKATKALTVITVIRIVEQTLSALKHVHKHGLVHRDIKPGNLICSIDPSKIMLIDFNIAGPMSSDPPKGYNPIKEKRHIMGTTGWASLNSHRGIDLGPGGDLESLAYTALFLLRGNLPWFDDNIDEYTLRGQIIVHKAKAAVSGSQLVLDFPADFAYFLNYSRRLDYHQMPDYDALEDRIRCLGKSLGGYSKDDPLDWTTVSSVKVEPQIAQSSSDREQDGVEYDESIGDNDSKVHTNSYHARDIDCWDDICTWLSGCQRHAAYRG</sequence>
<dbReference type="Proteomes" id="UP001050691">
    <property type="component" value="Unassembled WGS sequence"/>
</dbReference>
<dbReference type="GO" id="GO:0004674">
    <property type="term" value="F:protein serine/threonine kinase activity"/>
    <property type="evidence" value="ECO:0007669"/>
    <property type="project" value="UniProtKB-KW"/>
</dbReference>
<dbReference type="PROSITE" id="PS00108">
    <property type="entry name" value="PROTEIN_KINASE_ST"/>
    <property type="match status" value="1"/>
</dbReference>
<accession>A0AAV5AMF1</accession>